<evidence type="ECO:0000259" key="3">
    <source>
        <dbReference type="PROSITE" id="PS50924"/>
    </source>
</evidence>
<dbReference type="Pfam" id="PF03707">
    <property type="entry name" value="MHYT"/>
    <property type="match status" value="2"/>
</dbReference>
<dbReference type="PANTHER" id="PTHR35152">
    <property type="entry name" value="DOMAIN SIGNALLING PROTEIN, PUTATIVE (AFU_ORTHOLOGUE AFUA_5G11310)-RELATED"/>
    <property type="match status" value="1"/>
</dbReference>
<evidence type="ECO:0000256" key="2">
    <source>
        <dbReference type="SAM" id="MobiDB-lite"/>
    </source>
</evidence>
<evidence type="ECO:0000256" key="1">
    <source>
        <dbReference type="PROSITE-ProRule" id="PRU00244"/>
    </source>
</evidence>
<proteinExistence type="predicted"/>
<name>A0A7Y6EZM3_9ACTN</name>
<gene>
    <name evidence="4" type="ORF">G6W59_04285</name>
</gene>
<dbReference type="PANTHER" id="PTHR35152:SF1">
    <property type="entry name" value="DOMAIN SIGNALLING PROTEIN, PUTATIVE (AFU_ORTHOLOGUE AFUA_5G11310)-RELATED"/>
    <property type="match status" value="1"/>
</dbReference>
<dbReference type="InterPro" id="IPR005330">
    <property type="entry name" value="MHYT_dom"/>
</dbReference>
<accession>A0A7Y6EZM3</accession>
<feature type="transmembrane region" description="Helical" evidence="1">
    <location>
        <begin position="46"/>
        <end position="65"/>
    </location>
</feature>
<sequence>MQGTVDGFSYGLVTPVAAFLMAALGGALGLRCTVRSLHGGQTFKAGWLALGAAAIGCGVWTMHFVGMMGFSVAESAISYDVPLTLVSLGVAIVVVGIGVFIVGYRGTRPAALATAGLVTGLGVAAMHYIGMYSMSLRGEFAYDPVLVVLSVLIAVVAATAALWAAMTVRGFLPSLGASAIMGVAVTGMHYTGMSAMTVHLDGHASRMVQGGSMTTVLLPMLFGPLVLLLVAGVIVMFDPLLISGEDTWDGAREPRGGRRPRGRHTAPAPAPVAARRTLAEDDFWPQPAPAPAAPAAPAAEPASRYPDSYGPR</sequence>
<organism evidence="4 5">
    <name type="scientific">Streptomyces odorifer</name>
    <dbReference type="NCBI Taxonomy" id="53450"/>
    <lineage>
        <taxon>Bacteria</taxon>
        <taxon>Bacillati</taxon>
        <taxon>Actinomycetota</taxon>
        <taxon>Actinomycetes</taxon>
        <taxon>Kitasatosporales</taxon>
        <taxon>Streptomycetaceae</taxon>
        <taxon>Streptomyces</taxon>
        <taxon>Streptomyces albidoflavus group</taxon>
    </lineage>
</organism>
<keyword evidence="5" id="KW-1185">Reference proteome</keyword>
<dbReference type="Proteomes" id="UP000540128">
    <property type="component" value="Unassembled WGS sequence"/>
</dbReference>
<feature type="transmembrane region" description="Helical" evidence="1">
    <location>
        <begin position="141"/>
        <end position="163"/>
    </location>
</feature>
<feature type="transmembrane region" description="Helical" evidence="1">
    <location>
        <begin position="216"/>
        <end position="237"/>
    </location>
</feature>
<dbReference type="EMBL" id="JAANNT010000002">
    <property type="protein sequence ID" value="NUV27570.1"/>
    <property type="molecule type" value="Genomic_DNA"/>
</dbReference>
<dbReference type="PROSITE" id="PS50924">
    <property type="entry name" value="MHYT"/>
    <property type="match status" value="1"/>
</dbReference>
<feature type="transmembrane region" description="Helical" evidence="1">
    <location>
        <begin position="12"/>
        <end position="34"/>
    </location>
</feature>
<reference evidence="4 5" key="1">
    <citation type="submission" date="2020-03" db="EMBL/GenBank/DDBJ databases">
        <title>Complete genome sequence of sixteen Streptomyces strains facilitates identification of candidate genes involved in plant growth-promotion in grain legumes and cereals.</title>
        <authorList>
            <person name="Gopalakrishnan S."/>
            <person name="Thakur V."/>
            <person name="Saxena R."/>
            <person name="Vadlamudi S."/>
            <person name="Purohit S."/>
            <person name="Kumar V."/>
            <person name="Rathore A."/>
            <person name="Chitikineni A."/>
            <person name="Varshney R.K."/>
        </authorList>
    </citation>
    <scope>NUCLEOTIDE SEQUENCE [LARGE SCALE GENOMIC DNA]</scope>
    <source>
        <strain evidence="4 5">KAI-180</strain>
    </source>
</reference>
<feature type="transmembrane region" description="Helical" evidence="1">
    <location>
        <begin position="175"/>
        <end position="196"/>
    </location>
</feature>
<keyword evidence="1" id="KW-0812">Transmembrane</keyword>
<evidence type="ECO:0000313" key="5">
    <source>
        <dbReference type="Proteomes" id="UP000540128"/>
    </source>
</evidence>
<dbReference type="GO" id="GO:0016020">
    <property type="term" value="C:membrane"/>
    <property type="evidence" value="ECO:0007669"/>
    <property type="project" value="UniProtKB-UniRule"/>
</dbReference>
<feature type="region of interest" description="Disordered" evidence="2">
    <location>
        <begin position="248"/>
        <end position="312"/>
    </location>
</feature>
<comment type="caution">
    <text evidence="4">The sequence shown here is derived from an EMBL/GenBank/DDBJ whole genome shotgun (WGS) entry which is preliminary data.</text>
</comment>
<keyword evidence="1" id="KW-0472">Membrane</keyword>
<dbReference type="RefSeq" id="WP_030698504.1">
    <property type="nucleotide sequence ID" value="NZ_JAANNT010000002.1"/>
</dbReference>
<feature type="transmembrane region" description="Helical" evidence="1">
    <location>
        <begin position="85"/>
        <end position="104"/>
    </location>
</feature>
<feature type="compositionally biased region" description="Low complexity" evidence="2">
    <location>
        <begin position="265"/>
        <end position="274"/>
    </location>
</feature>
<feature type="domain" description="MHYT" evidence="3">
    <location>
        <begin position="10"/>
        <end position="199"/>
    </location>
</feature>
<feature type="transmembrane region" description="Helical" evidence="1">
    <location>
        <begin position="111"/>
        <end position="129"/>
    </location>
</feature>
<evidence type="ECO:0000313" key="4">
    <source>
        <dbReference type="EMBL" id="NUV27570.1"/>
    </source>
</evidence>
<protein>
    <recommendedName>
        <fullName evidence="3">MHYT domain-containing protein</fullName>
    </recommendedName>
</protein>
<keyword evidence="1" id="KW-1133">Transmembrane helix</keyword>
<dbReference type="AlphaFoldDB" id="A0A7Y6EZM3"/>